<gene>
    <name evidence="1" type="ORF">S03H2_19089</name>
</gene>
<proteinExistence type="predicted"/>
<comment type="caution">
    <text evidence="1">The sequence shown here is derived from an EMBL/GenBank/DDBJ whole genome shotgun (WGS) entry which is preliminary data.</text>
</comment>
<sequence>FVSRAVYMRIFQISKFIFAISYKLDPTYLYYISVFSFLYEQWVRITYSNGDKFNARVTHNTQSAVLNRKMEEGHVYQSLYAWAVQTTSQ</sequence>
<protein>
    <submittedName>
        <fullName evidence="1">Uncharacterized protein</fullName>
    </submittedName>
</protein>
<evidence type="ECO:0000313" key="1">
    <source>
        <dbReference type="EMBL" id="GAH43509.1"/>
    </source>
</evidence>
<accession>X1GPJ3</accession>
<dbReference type="AlphaFoldDB" id="X1GPJ3"/>
<reference evidence="1" key="1">
    <citation type="journal article" date="2014" name="Front. Microbiol.">
        <title>High frequency of phylogenetically diverse reductive dehalogenase-homologous genes in deep subseafloor sedimentary metagenomes.</title>
        <authorList>
            <person name="Kawai M."/>
            <person name="Futagami T."/>
            <person name="Toyoda A."/>
            <person name="Takaki Y."/>
            <person name="Nishi S."/>
            <person name="Hori S."/>
            <person name="Arai W."/>
            <person name="Tsubouchi T."/>
            <person name="Morono Y."/>
            <person name="Uchiyama I."/>
            <person name="Ito T."/>
            <person name="Fujiyama A."/>
            <person name="Inagaki F."/>
            <person name="Takami H."/>
        </authorList>
    </citation>
    <scope>NUCLEOTIDE SEQUENCE</scope>
    <source>
        <strain evidence="1">Expedition CK06-06</strain>
    </source>
</reference>
<feature type="non-terminal residue" evidence="1">
    <location>
        <position position="1"/>
    </location>
</feature>
<dbReference type="EMBL" id="BARU01009949">
    <property type="protein sequence ID" value="GAH43509.1"/>
    <property type="molecule type" value="Genomic_DNA"/>
</dbReference>
<name>X1GPJ3_9ZZZZ</name>
<organism evidence="1">
    <name type="scientific">marine sediment metagenome</name>
    <dbReference type="NCBI Taxonomy" id="412755"/>
    <lineage>
        <taxon>unclassified sequences</taxon>
        <taxon>metagenomes</taxon>
        <taxon>ecological metagenomes</taxon>
    </lineage>
</organism>